<evidence type="ECO:0000313" key="2">
    <source>
        <dbReference type="Proteomes" id="UP000030207"/>
    </source>
</evidence>
<dbReference type="KEGG" id="vg:24608183"/>
<organism evidence="1 2">
    <name type="scientific">Bacillus phage Moonbeam</name>
    <dbReference type="NCBI Taxonomy" id="1540091"/>
    <lineage>
        <taxon>Viruses</taxon>
        <taxon>Duplodnaviria</taxon>
        <taxon>Heunggongvirae</taxon>
        <taxon>Uroviricota</taxon>
        <taxon>Caudoviricetes</taxon>
        <taxon>Herelleviridae</taxon>
        <taxon>Bastillevirinae</taxon>
        <taxon>Moonbeamvirus</taxon>
        <taxon>Moonbeamvirus moonbeam</taxon>
    </lineage>
</organism>
<reference evidence="1 2" key="1">
    <citation type="submission" date="2014-07" db="EMBL/GenBank/DDBJ databases">
        <title>Complete Genome of Bacillus megaterium Myophage Moonbeam.</title>
        <authorList>
            <person name="Cadungog J.N."/>
            <person name="Khatemi B.E."/>
            <person name="Hernandez A.C."/>
            <person name="Everett G.F.K."/>
        </authorList>
    </citation>
    <scope>NUCLEOTIDE SEQUENCE [LARGE SCALE GENOMIC DNA]</scope>
</reference>
<accession>A0A0A0RST9</accession>
<evidence type="ECO:0000313" key="1">
    <source>
        <dbReference type="EMBL" id="AIW03606.1"/>
    </source>
</evidence>
<dbReference type="OrthoDB" id="38943at10239"/>
<sequence>MVLQERKEVIDMQQTAAKNTQPEGLHLYMAIGSYESAINKYAHPYNPGYWNKYKKLKQKILQWQQQIS</sequence>
<proteinExistence type="predicted"/>
<dbReference type="RefSeq" id="YP_009151771.1">
    <property type="nucleotide sequence ID" value="NC_027374.1"/>
</dbReference>
<dbReference type="Proteomes" id="UP000030207">
    <property type="component" value="Segment"/>
</dbReference>
<protein>
    <submittedName>
        <fullName evidence="1">Uncharacterized protein</fullName>
    </submittedName>
</protein>
<name>A0A0A0RST9_9CAUD</name>
<dbReference type="GeneID" id="24608183"/>
<gene>
    <name evidence="1" type="ORF">CPT_Moonbeam208</name>
</gene>
<keyword evidence="2" id="KW-1185">Reference proteome</keyword>
<dbReference type="EMBL" id="KM236246">
    <property type="protein sequence ID" value="AIW03606.1"/>
    <property type="molecule type" value="Genomic_DNA"/>
</dbReference>